<keyword evidence="4" id="KW-0067">ATP-binding</keyword>
<gene>
    <name evidence="5" type="ORF">Ssi02_74880</name>
</gene>
<dbReference type="AlphaFoldDB" id="A0A919RQ71"/>
<dbReference type="GO" id="GO:0004326">
    <property type="term" value="F:tetrahydrofolylpolyglutamate synthase activity"/>
    <property type="evidence" value="ECO:0007669"/>
    <property type="project" value="InterPro"/>
</dbReference>
<evidence type="ECO:0000256" key="3">
    <source>
        <dbReference type="ARBA" id="ARBA00022741"/>
    </source>
</evidence>
<proteinExistence type="inferred from homology"/>
<evidence type="ECO:0000256" key="4">
    <source>
        <dbReference type="ARBA" id="ARBA00022840"/>
    </source>
</evidence>
<dbReference type="GO" id="GO:0005829">
    <property type="term" value="C:cytosol"/>
    <property type="evidence" value="ECO:0007669"/>
    <property type="project" value="TreeGrafter"/>
</dbReference>
<dbReference type="GO" id="GO:0005524">
    <property type="term" value="F:ATP binding"/>
    <property type="evidence" value="ECO:0007669"/>
    <property type="project" value="UniProtKB-KW"/>
</dbReference>
<dbReference type="RefSeq" id="WP_307825867.1">
    <property type="nucleotide sequence ID" value="NZ_BOOW01000056.1"/>
</dbReference>
<evidence type="ECO:0000313" key="6">
    <source>
        <dbReference type="Proteomes" id="UP000606172"/>
    </source>
</evidence>
<name>A0A919RQ71_9ACTN</name>
<dbReference type="PANTHER" id="PTHR11136:SF0">
    <property type="entry name" value="DIHYDROFOLATE SYNTHETASE-RELATED"/>
    <property type="match status" value="1"/>
</dbReference>
<dbReference type="Proteomes" id="UP000606172">
    <property type="component" value="Unassembled WGS sequence"/>
</dbReference>
<dbReference type="PANTHER" id="PTHR11136">
    <property type="entry name" value="FOLYLPOLYGLUTAMATE SYNTHASE-RELATED"/>
    <property type="match status" value="1"/>
</dbReference>
<sequence length="415" mass="44012">MTLDAVFFDEWRTRGDGERRSLERARALVKILGLDVDNAIPVLSIVGSKGKGTTATYASAVLSAAGLRVVTVTGPALRDNRERIRVNGAAVDDATFRDLARQLAGARQHLPNRDDEPGYLAPSGLFTIAGVLHARQIKADVLVLEAGMGGRSDEAAIFPPTVLAVAEIFGEHLGILGETVPDIAREKVGLADHHTEAVVSLPQNPGVLLAMRETSPVDVEVLDPASPEPTGPLSFPAELLPIGLSGQNAVLGHTAALRLLSRRGLRVPTANSLSGTLQTVILPGRLSLHRIDSGTHLLVDSAVNQTGAATARCHAETLWPRIDHVLVCMPDHKDLEGVVAALGGLPITYVRLPFSRLGFSRSGDRPIVDAERLTPGYISSLGTYVLAIGTVYFAGVVLDTVDALTERLFVPPNEA</sequence>
<dbReference type="SUPFAM" id="SSF53623">
    <property type="entry name" value="MurD-like peptide ligases, catalytic domain"/>
    <property type="match status" value="1"/>
</dbReference>
<dbReference type="InterPro" id="IPR001645">
    <property type="entry name" value="Folylpolyglutamate_synth"/>
</dbReference>
<evidence type="ECO:0000256" key="1">
    <source>
        <dbReference type="ARBA" id="ARBA00008276"/>
    </source>
</evidence>
<evidence type="ECO:0000313" key="5">
    <source>
        <dbReference type="EMBL" id="GII97257.1"/>
    </source>
</evidence>
<dbReference type="InterPro" id="IPR036565">
    <property type="entry name" value="Mur-like_cat_sf"/>
</dbReference>
<keyword evidence="2" id="KW-0436">Ligase</keyword>
<dbReference type="GO" id="GO:0008841">
    <property type="term" value="F:dihydrofolate synthase activity"/>
    <property type="evidence" value="ECO:0007669"/>
    <property type="project" value="TreeGrafter"/>
</dbReference>
<organism evidence="5 6">
    <name type="scientific">Sinosporangium siamense</name>
    <dbReference type="NCBI Taxonomy" id="1367973"/>
    <lineage>
        <taxon>Bacteria</taxon>
        <taxon>Bacillati</taxon>
        <taxon>Actinomycetota</taxon>
        <taxon>Actinomycetes</taxon>
        <taxon>Streptosporangiales</taxon>
        <taxon>Streptosporangiaceae</taxon>
        <taxon>Sinosporangium</taxon>
    </lineage>
</organism>
<comment type="similarity">
    <text evidence="1">Belongs to the folylpolyglutamate synthase family.</text>
</comment>
<accession>A0A919RQ71</accession>
<comment type="caution">
    <text evidence="5">The sequence shown here is derived from an EMBL/GenBank/DDBJ whole genome shotgun (WGS) entry which is preliminary data.</text>
</comment>
<protein>
    <submittedName>
        <fullName evidence="5">Bifunctional folylpolyglutamate synthase/dihydrofolate synthase</fullName>
    </submittedName>
</protein>
<reference evidence="5" key="1">
    <citation type="submission" date="2021-01" db="EMBL/GenBank/DDBJ databases">
        <title>Whole genome shotgun sequence of Sinosporangium siamense NBRC 109515.</title>
        <authorList>
            <person name="Komaki H."/>
            <person name="Tamura T."/>
        </authorList>
    </citation>
    <scope>NUCLEOTIDE SEQUENCE</scope>
    <source>
        <strain evidence="5">NBRC 109515</strain>
    </source>
</reference>
<dbReference type="Gene3D" id="3.40.1190.10">
    <property type="entry name" value="Mur-like, catalytic domain"/>
    <property type="match status" value="1"/>
</dbReference>
<keyword evidence="6" id="KW-1185">Reference proteome</keyword>
<evidence type="ECO:0000256" key="2">
    <source>
        <dbReference type="ARBA" id="ARBA00022598"/>
    </source>
</evidence>
<keyword evidence="3" id="KW-0547">Nucleotide-binding</keyword>
<dbReference type="EMBL" id="BOOW01000056">
    <property type="protein sequence ID" value="GII97257.1"/>
    <property type="molecule type" value="Genomic_DNA"/>
</dbReference>